<accession>A0ABD2QER1</accession>
<gene>
    <name evidence="1" type="ORF">Ciccas_003309</name>
</gene>
<reference evidence="1 2" key="1">
    <citation type="submission" date="2024-11" db="EMBL/GenBank/DDBJ databases">
        <title>Adaptive evolution of stress response genes in parasites aligns with host niche diversity.</title>
        <authorList>
            <person name="Hahn C."/>
            <person name="Resl P."/>
        </authorList>
    </citation>
    <scope>NUCLEOTIDE SEQUENCE [LARGE SCALE GENOMIC DNA]</scope>
    <source>
        <strain evidence="1">EGGRZ-B1_66</strain>
        <tissue evidence="1">Body</tissue>
    </source>
</reference>
<evidence type="ECO:0000313" key="2">
    <source>
        <dbReference type="Proteomes" id="UP001626550"/>
    </source>
</evidence>
<dbReference type="EMBL" id="JBJKFK010000296">
    <property type="protein sequence ID" value="KAL3318030.1"/>
    <property type="molecule type" value="Genomic_DNA"/>
</dbReference>
<proteinExistence type="predicted"/>
<sequence length="943" mass="108402">MQSLPHLQPEQANQTQYDFLCLCNSCIVCIWEIVDRKDLSATHMTSHLVLVFRLVELALKSFSLLPPTDSEKFMDNLKLLLEVINHLITNLIILTSNQHPEAFSSVQFLDTFLEFSFGICKSDLNLFCEVLRIWSTHLEFIKTYFFREDQLTATKLELEQKLPAQISALESKLTSNIISSLLFSESKTHLSTLVDDVSLEIEDPMASQTMSLYLASQDQSQDMAADSSEDDDKVGVLSPFRRFFHETMLVLDHAAFLAPEVAFNGLLRRYEQAVNEFDEFMNKFRSSDCATWDNETINLVHMSLRDFSITIQAIGFLIYPLTNFAVTDHPQGDQFLPWFVSALLNVYNNIEILFYGTALQRKQPQLFKDCVELFSQILSTIHCLVSRGHLGMDLRTEYSENGESKPPVAYMIIENKEQFFISLFKPLNDAQTQTDIPIRIVHWLARLLEEVTYKLGYTRTFNKSPYEELFLKLYKFALLVVWLHAPFPSATSRVFMRFLVHLEFNMIKNSDFKDSKCLGVFFRTAKENVLSSESLKNTKKAEDHLKILCFVIETLITVEKYSTKQRNFLFNLLVETKILDCMVDCLIELLRIVSMQPLDAGSVYLQTFQAYMALFTILTRVFTYSKANMDLMPPLISRILSAFQVHTCNKNHQGELTETLLDILFLVVLNRSALPKLWKEVMKLALGCLLPTIADAQETVFDATEQTTIQLVCKASVENPHACRRLVRLVAFILRNISSAFIAQESEESEAWFKSIFLMLLSTMHPEQQDSQLVQIFLDALNRLYEMRRLNELDAFTVEWRYLICSRIMNLLVIKSHTPCTTSMIDTLHLLMVETGQKQLPNNERTVVIRLFIEEFLPAYLAQEGPNFDESQKQSLLHLCFAADSPDFLSSASNSPYCDSSQNSGPIEIPSSAGHLIDKINFQNRLKRFINDVCFYRSLHSKV</sequence>
<name>A0ABD2QER1_9PLAT</name>
<comment type="caution">
    <text evidence="1">The sequence shown here is derived from an EMBL/GenBank/DDBJ whole genome shotgun (WGS) entry which is preliminary data.</text>
</comment>
<dbReference type="AlphaFoldDB" id="A0ABD2QER1"/>
<evidence type="ECO:0000313" key="1">
    <source>
        <dbReference type="EMBL" id="KAL3318030.1"/>
    </source>
</evidence>
<organism evidence="1 2">
    <name type="scientific">Cichlidogyrus casuarinus</name>
    <dbReference type="NCBI Taxonomy" id="1844966"/>
    <lineage>
        <taxon>Eukaryota</taxon>
        <taxon>Metazoa</taxon>
        <taxon>Spiralia</taxon>
        <taxon>Lophotrochozoa</taxon>
        <taxon>Platyhelminthes</taxon>
        <taxon>Monogenea</taxon>
        <taxon>Monopisthocotylea</taxon>
        <taxon>Dactylogyridea</taxon>
        <taxon>Ancyrocephalidae</taxon>
        <taxon>Cichlidogyrus</taxon>
    </lineage>
</organism>
<protein>
    <submittedName>
        <fullName evidence="1">Uncharacterized protein</fullName>
    </submittedName>
</protein>
<dbReference type="Proteomes" id="UP001626550">
    <property type="component" value="Unassembled WGS sequence"/>
</dbReference>
<keyword evidence="2" id="KW-1185">Reference proteome</keyword>